<gene>
    <name evidence="8 9" type="primary">corA</name>
    <name evidence="9" type="ORF">LZC94_16100</name>
</gene>
<proteinExistence type="inferred from homology"/>
<dbReference type="Gene3D" id="3.30.460.20">
    <property type="entry name" value="CorA soluble domain-like"/>
    <property type="match status" value="1"/>
</dbReference>
<dbReference type="Proteomes" id="UP001370348">
    <property type="component" value="Chromosome"/>
</dbReference>
<comment type="function">
    <text evidence="8">Mediates influx of magnesium ions.</text>
</comment>
<dbReference type="SUPFAM" id="SSF143865">
    <property type="entry name" value="CorA soluble domain-like"/>
    <property type="match status" value="1"/>
</dbReference>
<keyword evidence="8" id="KW-0406">Ion transport</keyword>
<evidence type="ECO:0000256" key="3">
    <source>
        <dbReference type="ARBA" id="ARBA00022448"/>
    </source>
</evidence>
<evidence type="ECO:0000313" key="10">
    <source>
        <dbReference type="Proteomes" id="UP001370348"/>
    </source>
</evidence>
<name>A0ABZ2M8A7_9BACT</name>
<feature type="transmembrane region" description="Helical" evidence="8">
    <location>
        <begin position="296"/>
        <end position="316"/>
    </location>
</feature>
<keyword evidence="8" id="KW-0460">Magnesium</keyword>
<evidence type="ECO:0000256" key="7">
    <source>
        <dbReference type="ARBA" id="ARBA00023136"/>
    </source>
</evidence>
<dbReference type="EMBL" id="CP089984">
    <property type="protein sequence ID" value="WXB18746.1"/>
    <property type="molecule type" value="Genomic_DNA"/>
</dbReference>
<dbReference type="InterPro" id="IPR004488">
    <property type="entry name" value="Mg/Co-transport_prot_CorA"/>
</dbReference>
<dbReference type="RefSeq" id="WP_394828373.1">
    <property type="nucleotide sequence ID" value="NZ_CP089984.1"/>
</dbReference>
<protein>
    <recommendedName>
        <fullName evidence="8">Magnesium transport protein CorA</fullName>
    </recommendedName>
</protein>
<dbReference type="Pfam" id="PF01544">
    <property type="entry name" value="CorA"/>
    <property type="match status" value="1"/>
</dbReference>
<dbReference type="InterPro" id="IPR002523">
    <property type="entry name" value="MgTranspt_CorA/ZnTranspt_ZntB"/>
</dbReference>
<dbReference type="PANTHER" id="PTHR46494:SF1">
    <property type="entry name" value="CORA FAMILY METAL ION TRANSPORTER (EUROFUNG)"/>
    <property type="match status" value="1"/>
</dbReference>
<keyword evidence="7 8" id="KW-0472">Membrane</keyword>
<dbReference type="PANTHER" id="PTHR46494">
    <property type="entry name" value="CORA FAMILY METAL ION TRANSPORTER (EUROFUNG)"/>
    <property type="match status" value="1"/>
</dbReference>
<comment type="subcellular location">
    <subcellularLocation>
        <location evidence="1">Cell membrane</location>
        <topology evidence="1">Multi-pass membrane protein</topology>
    </subcellularLocation>
    <subcellularLocation>
        <location evidence="8">Membrane</location>
        <topology evidence="8">Multi-pass membrane protein</topology>
    </subcellularLocation>
</comment>
<comment type="similarity">
    <text evidence="2 8">Belongs to the CorA metal ion transporter (MIT) (TC 1.A.35) family.</text>
</comment>
<dbReference type="NCBIfam" id="TIGR00383">
    <property type="entry name" value="corA"/>
    <property type="match status" value="1"/>
</dbReference>
<dbReference type="InterPro" id="IPR045863">
    <property type="entry name" value="CorA_TM1_TM2"/>
</dbReference>
<dbReference type="Gene3D" id="1.20.58.340">
    <property type="entry name" value="Magnesium transport protein CorA, transmembrane region"/>
    <property type="match status" value="2"/>
</dbReference>
<keyword evidence="4 8" id="KW-1003">Cell membrane</keyword>
<keyword evidence="10" id="KW-1185">Reference proteome</keyword>
<dbReference type="CDD" id="cd12822">
    <property type="entry name" value="TmCorA-like"/>
    <property type="match status" value="1"/>
</dbReference>
<accession>A0ABZ2M8A7</accession>
<keyword evidence="5 8" id="KW-0812">Transmembrane</keyword>
<feature type="transmembrane region" description="Helical" evidence="8">
    <location>
        <begin position="265"/>
        <end position="284"/>
    </location>
</feature>
<keyword evidence="3 8" id="KW-0813">Transport</keyword>
<dbReference type="SUPFAM" id="SSF144083">
    <property type="entry name" value="Magnesium transport protein CorA, transmembrane region"/>
    <property type="match status" value="1"/>
</dbReference>
<dbReference type="InterPro" id="IPR045861">
    <property type="entry name" value="CorA_cytoplasmic_dom"/>
</dbReference>
<keyword evidence="6 8" id="KW-1133">Transmembrane helix</keyword>
<evidence type="ECO:0000256" key="8">
    <source>
        <dbReference type="RuleBase" id="RU362010"/>
    </source>
</evidence>
<evidence type="ECO:0000256" key="1">
    <source>
        <dbReference type="ARBA" id="ARBA00004651"/>
    </source>
</evidence>
<evidence type="ECO:0000313" key="9">
    <source>
        <dbReference type="EMBL" id="WXB18746.1"/>
    </source>
</evidence>
<reference evidence="9 10" key="1">
    <citation type="submission" date="2021-12" db="EMBL/GenBank/DDBJ databases">
        <title>Discovery of the Pendulisporaceae a myxobacterial family with distinct sporulation behavior and unique specialized metabolism.</title>
        <authorList>
            <person name="Garcia R."/>
            <person name="Popoff A."/>
            <person name="Bader C.D."/>
            <person name="Loehr J."/>
            <person name="Walesch S."/>
            <person name="Walt C."/>
            <person name="Boldt J."/>
            <person name="Bunk B."/>
            <person name="Haeckl F.J.F.P.J."/>
            <person name="Gunesch A.P."/>
            <person name="Birkelbach J."/>
            <person name="Nuebel U."/>
            <person name="Pietschmann T."/>
            <person name="Bach T."/>
            <person name="Mueller R."/>
        </authorList>
    </citation>
    <scope>NUCLEOTIDE SEQUENCE [LARGE SCALE GENOMIC DNA]</scope>
    <source>
        <strain evidence="9 10">MSr11954</strain>
    </source>
</reference>
<evidence type="ECO:0000256" key="6">
    <source>
        <dbReference type="ARBA" id="ARBA00022989"/>
    </source>
</evidence>
<evidence type="ECO:0000256" key="4">
    <source>
        <dbReference type="ARBA" id="ARBA00022475"/>
    </source>
</evidence>
<organism evidence="9 10">
    <name type="scientific">Pendulispora albinea</name>
    <dbReference type="NCBI Taxonomy" id="2741071"/>
    <lineage>
        <taxon>Bacteria</taxon>
        <taxon>Pseudomonadati</taxon>
        <taxon>Myxococcota</taxon>
        <taxon>Myxococcia</taxon>
        <taxon>Myxococcales</taxon>
        <taxon>Sorangiineae</taxon>
        <taxon>Pendulisporaceae</taxon>
        <taxon>Pendulispora</taxon>
    </lineage>
</organism>
<evidence type="ECO:0000256" key="5">
    <source>
        <dbReference type="ARBA" id="ARBA00022692"/>
    </source>
</evidence>
<evidence type="ECO:0000256" key="2">
    <source>
        <dbReference type="ARBA" id="ARBA00009765"/>
    </source>
</evidence>
<sequence>MRAFFVDGEITGETDDIDHVRRLHAAGQMLWIDLGEKSDELDAMLTNDFGLHPLVIEDIWCDRALPKIEDFDDYLYVLMHGVKHGADVQELALVEVDIVVGRSWVITHHHGAGCVGAARQNLSRSPKSLKKGPAWVLHAVLDHLVDDYLPILDAFDDELDKLDEAVIHKAGTRGGHRVLKRLFTLKRTLQSLRRISVQQREILLRLSRGEFDEVPEKAMPFFRDVYDHFAHVTDLTDSYRELAGNAIESYLSLQSNHMNEVMKTLTMMSTVMLPLTFIAGVYGMNFEHMPELKWLHGYPFSLSLMAVIALAIILWFRHKRWL</sequence>